<evidence type="ECO:0000256" key="4">
    <source>
        <dbReference type="ARBA" id="ARBA00023002"/>
    </source>
</evidence>
<evidence type="ECO:0000313" key="7">
    <source>
        <dbReference type="Proteomes" id="UP000219440"/>
    </source>
</evidence>
<keyword evidence="2" id="KW-0285">Flavoprotein</keyword>
<dbReference type="GO" id="GO:0010181">
    <property type="term" value="F:FMN binding"/>
    <property type="evidence" value="ECO:0007669"/>
    <property type="project" value="InterPro"/>
</dbReference>
<proteinExistence type="predicted"/>
<protein>
    <submittedName>
        <fullName evidence="6">Pyridoxamine 5'-phosphate oxidase</fullName>
    </submittedName>
</protein>
<evidence type="ECO:0000313" key="6">
    <source>
        <dbReference type="EMBL" id="SOE53546.1"/>
    </source>
</evidence>
<dbReference type="GO" id="GO:0008615">
    <property type="term" value="P:pyridoxine biosynthetic process"/>
    <property type="evidence" value="ECO:0007669"/>
    <property type="project" value="InterPro"/>
</dbReference>
<dbReference type="InterPro" id="IPR000659">
    <property type="entry name" value="Pyridox_Oxase"/>
</dbReference>
<name>A0A2C8YSF1_9MICO</name>
<dbReference type="InterPro" id="IPR012349">
    <property type="entry name" value="Split_barrel_FMN-bd"/>
</dbReference>
<dbReference type="PANTHER" id="PTHR10851">
    <property type="entry name" value="PYRIDOXINE-5-PHOSPHATE OXIDASE"/>
    <property type="match status" value="1"/>
</dbReference>
<accession>A0A2C8YSF1</accession>
<keyword evidence="3" id="KW-0288">FMN</keyword>
<dbReference type="PANTHER" id="PTHR10851:SF0">
    <property type="entry name" value="PYRIDOXINE-5'-PHOSPHATE OXIDASE"/>
    <property type="match status" value="1"/>
</dbReference>
<reference evidence="6 7" key="1">
    <citation type="submission" date="2017-09" db="EMBL/GenBank/DDBJ databases">
        <authorList>
            <person name="Ehlers B."/>
            <person name="Leendertz F.H."/>
        </authorList>
    </citation>
    <scope>NUCLEOTIDE SEQUENCE [LARGE SCALE GENOMIC DNA]</scope>
    <source>
        <strain evidence="6 7">CGMCC 1.05381</strain>
    </source>
</reference>
<feature type="domain" description="Pyridoxamine 5'-phosphate oxidase N-terminal" evidence="5">
    <location>
        <begin position="17"/>
        <end position="109"/>
    </location>
</feature>
<dbReference type="SUPFAM" id="SSF50475">
    <property type="entry name" value="FMN-binding split barrel"/>
    <property type="match status" value="1"/>
</dbReference>
<sequence>MSFPLLDEWLPANHDQERPQMILSTVSGNGVPDARTVLLTEFDSEGLYFHTDSRSRKVADITGNPAVALTFLWPGFTRQLVVQGRAEVASVPELAAAFETRSPYLQQLAWQNSSEFAQLDLDERRSQWAAFQPPAGAPSTWTGFLVRPTRLTFWGSNQDAASRREEFNLDGGDWVSSYLPG</sequence>
<evidence type="ECO:0000256" key="3">
    <source>
        <dbReference type="ARBA" id="ARBA00022643"/>
    </source>
</evidence>
<dbReference type="RefSeq" id="WP_097059682.1">
    <property type="nucleotide sequence ID" value="NZ_BMLC01000002.1"/>
</dbReference>
<dbReference type="OrthoDB" id="9780392at2"/>
<dbReference type="InterPro" id="IPR011576">
    <property type="entry name" value="Pyridox_Oxase_N"/>
</dbReference>
<keyword evidence="4" id="KW-0560">Oxidoreductase</keyword>
<comment type="cofactor">
    <cofactor evidence="1">
        <name>FMN</name>
        <dbReference type="ChEBI" id="CHEBI:58210"/>
    </cofactor>
</comment>
<dbReference type="Gene3D" id="2.30.110.10">
    <property type="entry name" value="Electron Transport, Fmn-binding Protein, Chain A"/>
    <property type="match status" value="1"/>
</dbReference>
<evidence type="ECO:0000256" key="1">
    <source>
        <dbReference type="ARBA" id="ARBA00001917"/>
    </source>
</evidence>
<dbReference type="Proteomes" id="UP000219440">
    <property type="component" value="Unassembled WGS sequence"/>
</dbReference>
<dbReference type="AlphaFoldDB" id="A0A2C8YSF1"/>
<organism evidence="6 7">
    <name type="scientific">Salinibacterium xinjiangense</name>
    <dbReference type="NCBI Taxonomy" id="386302"/>
    <lineage>
        <taxon>Bacteria</taxon>
        <taxon>Bacillati</taxon>
        <taxon>Actinomycetota</taxon>
        <taxon>Actinomycetes</taxon>
        <taxon>Micrococcales</taxon>
        <taxon>Microbacteriaceae</taxon>
        <taxon>Salinibacterium</taxon>
    </lineage>
</organism>
<gene>
    <name evidence="6" type="ORF">SAMN06296378_0570</name>
</gene>
<evidence type="ECO:0000259" key="5">
    <source>
        <dbReference type="Pfam" id="PF01243"/>
    </source>
</evidence>
<dbReference type="GO" id="GO:0004733">
    <property type="term" value="F:pyridoxamine phosphate oxidase activity"/>
    <property type="evidence" value="ECO:0007669"/>
    <property type="project" value="InterPro"/>
</dbReference>
<evidence type="ECO:0000256" key="2">
    <source>
        <dbReference type="ARBA" id="ARBA00022630"/>
    </source>
</evidence>
<dbReference type="Pfam" id="PF01243">
    <property type="entry name" value="PNPOx_N"/>
    <property type="match status" value="1"/>
</dbReference>
<keyword evidence="7" id="KW-1185">Reference proteome</keyword>
<dbReference type="EMBL" id="OCST01000001">
    <property type="protein sequence ID" value="SOE53546.1"/>
    <property type="molecule type" value="Genomic_DNA"/>
</dbReference>